<gene>
    <name evidence="6" type="ORF">NU09_2321</name>
</gene>
<evidence type="ECO:0000313" key="6">
    <source>
        <dbReference type="EMBL" id="RYJ42535.1"/>
    </source>
</evidence>
<feature type="transmembrane region" description="Helical" evidence="5">
    <location>
        <begin position="33"/>
        <end position="53"/>
    </location>
</feature>
<dbReference type="EMBL" id="JUIW01000007">
    <property type="protein sequence ID" value="RYJ42535.1"/>
    <property type="molecule type" value="Genomic_DNA"/>
</dbReference>
<evidence type="ECO:0000256" key="3">
    <source>
        <dbReference type="ARBA" id="ARBA00022989"/>
    </source>
</evidence>
<evidence type="ECO:0000256" key="2">
    <source>
        <dbReference type="ARBA" id="ARBA00022692"/>
    </source>
</evidence>
<dbReference type="AlphaFoldDB" id="A0A444W9E8"/>
<keyword evidence="2 5" id="KW-0812">Transmembrane</keyword>
<dbReference type="SUPFAM" id="SSF81340">
    <property type="entry name" value="Clc chloride channel"/>
    <property type="match status" value="1"/>
</dbReference>
<feature type="transmembrane region" description="Helical" evidence="5">
    <location>
        <begin position="160"/>
        <end position="185"/>
    </location>
</feature>
<feature type="transmembrane region" description="Helical" evidence="5">
    <location>
        <begin position="65"/>
        <end position="86"/>
    </location>
</feature>
<evidence type="ECO:0000256" key="4">
    <source>
        <dbReference type="ARBA" id="ARBA00023136"/>
    </source>
</evidence>
<dbReference type="PANTHER" id="PTHR43427:SF12">
    <property type="entry name" value="CHLORIDE TRANSPORTER"/>
    <property type="match status" value="1"/>
</dbReference>
<proteinExistence type="predicted"/>
<feature type="transmembrane region" description="Helical" evidence="5">
    <location>
        <begin position="274"/>
        <end position="294"/>
    </location>
</feature>
<keyword evidence="3 5" id="KW-1133">Transmembrane helix</keyword>
<feature type="transmembrane region" description="Helical" evidence="5">
    <location>
        <begin position="380"/>
        <end position="404"/>
    </location>
</feature>
<evidence type="ECO:0000256" key="1">
    <source>
        <dbReference type="ARBA" id="ARBA00004141"/>
    </source>
</evidence>
<feature type="transmembrane region" description="Helical" evidence="5">
    <location>
        <begin position="314"/>
        <end position="332"/>
    </location>
</feature>
<dbReference type="InterPro" id="IPR001807">
    <property type="entry name" value="ClC"/>
</dbReference>
<feature type="transmembrane region" description="Helical" evidence="5">
    <location>
        <begin position="344"/>
        <end position="368"/>
    </location>
</feature>
<organism evidence="6 7">
    <name type="scientific">Flavobacterium beibuense</name>
    <dbReference type="NCBI Taxonomy" id="657326"/>
    <lineage>
        <taxon>Bacteria</taxon>
        <taxon>Pseudomonadati</taxon>
        <taxon>Bacteroidota</taxon>
        <taxon>Flavobacteriia</taxon>
        <taxon>Flavobacteriales</taxon>
        <taxon>Flavobacteriaceae</taxon>
        <taxon>Flavobacterium</taxon>
    </lineage>
</organism>
<comment type="caution">
    <text evidence="6">The sequence shown here is derived from an EMBL/GenBank/DDBJ whole genome shotgun (WGS) entry which is preliminary data.</text>
</comment>
<protein>
    <submittedName>
        <fullName evidence="6">Cl-channel voltage-gated family protein</fullName>
    </submittedName>
</protein>
<evidence type="ECO:0000313" key="7">
    <source>
        <dbReference type="Proteomes" id="UP000289775"/>
    </source>
</evidence>
<dbReference type="PRINTS" id="PR00762">
    <property type="entry name" value="CLCHANNEL"/>
</dbReference>
<dbReference type="CDD" id="cd03682">
    <property type="entry name" value="ClC_sycA_like"/>
    <property type="match status" value="1"/>
</dbReference>
<comment type="subcellular location">
    <subcellularLocation>
        <location evidence="1">Membrane</location>
        <topology evidence="1">Multi-pass membrane protein</topology>
    </subcellularLocation>
</comment>
<accession>A0A444W9E8</accession>
<name>A0A444W9E8_9FLAO</name>
<feature type="transmembrane region" description="Helical" evidence="5">
    <location>
        <begin position="235"/>
        <end position="253"/>
    </location>
</feature>
<sequence length="454" mass="49374">MYYIIKVNMNRQFLKGLIASIEQIPQFFYLLKWLLISAIVGILCGSASAFFLVSLEWATNWRESHLWIIALLPLGGLIIGLLYHYFGSSVVKGNNMLLEELHTPKQVIPFRMAPLVLFGTIATHFFGGSAGREGTAVQMGGAIADQFTKIFKMRPRDRKILIIIGISGGFASVFGTPLAGAVFALEVLVLGRMRYEAILPSFLTAVVANHTCHIWGVGHTQYHIPFVPEMTPLNLLFAVAVGIAFGLTATLFSKMTHFWGEFFKFKISYSPLRPFAGGIVIALAVYLMGTTKYIGLGVPVIVDAFNHDLTSYDFLLKILFTSFTLGAGFKGGEVTPLFFIGATLGNALAFFVPLPLALLAGMGFVAVFSGATNTPIACTLMGIELFGAESAVFIAIACVVAYLFSGHTGIYSSQIVGSSKHLLFGREQEKSLASVTQSRKDKRHSYVSSLFAGK</sequence>
<dbReference type="PANTHER" id="PTHR43427">
    <property type="entry name" value="CHLORIDE CHANNEL PROTEIN CLC-E"/>
    <property type="match status" value="1"/>
</dbReference>
<keyword evidence="4 5" id="KW-0472">Membrane</keyword>
<dbReference type="Gene3D" id="1.10.3080.10">
    <property type="entry name" value="Clc chloride channel"/>
    <property type="match status" value="1"/>
</dbReference>
<reference evidence="6 7" key="1">
    <citation type="submission" date="2014-12" db="EMBL/GenBank/DDBJ databases">
        <title>Genome sequence of Flavobacterium beibuense RSKm HC5.</title>
        <authorList>
            <person name="Kim J.F."/>
            <person name="Song J.Y."/>
            <person name="Kwak M.-J."/>
            <person name="Lee S.-W."/>
        </authorList>
    </citation>
    <scope>NUCLEOTIDE SEQUENCE [LARGE SCALE GENOMIC DNA]</scope>
    <source>
        <strain evidence="6 7">RSKm HC5</strain>
    </source>
</reference>
<dbReference type="Pfam" id="PF00654">
    <property type="entry name" value="Voltage_CLC"/>
    <property type="match status" value="1"/>
</dbReference>
<dbReference type="InterPro" id="IPR014743">
    <property type="entry name" value="Cl-channel_core"/>
</dbReference>
<dbReference type="InterPro" id="IPR050368">
    <property type="entry name" value="ClC-type_chloride_channel"/>
</dbReference>
<evidence type="ECO:0000256" key="5">
    <source>
        <dbReference type="SAM" id="Phobius"/>
    </source>
</evidence>
<keyword evidence="7" id="KW-1185">Reference proteome</keyword>
<dbReference type="Proteomes" id="UP000289775">
    <property type="component" value="Unassembled WGS sequence"/>
</dbReference>
<dbReference type="GO" id="GO:0016020">
    <property type="term" value="C:membrane"/>
    <property type="evidence" value="ECO:0007669"/>
    <property type="project" value="UniProtKB-SubCell"/>
</dbReference>
<dbReference type="GO" id="GO:0015108">
    <property type="term" value="F:chloride transmembrane transporter activity"/>
    <property type="evidence" value="ECO:0007669"/>
    <property type="project" value="InterPro"/>
</dbReference>